<organism evidence="2 3">
    <name type="scientific">Natronocalculus amylovorans</name>
    <dbReference type="NCBI Taxonomy" id="2917812"/>
    <lineage>
        <taxon>Archaea</taxon>
        <taxon>Methanobacteriati</taxon>
        <taxon>Methanobacteriota</taxon>
        <taxon>Stenosarchaea group</taxon>
        <taxon>Halobacteria</taxon>
        <taxon>Halobacteriales</taxon>
        <taxon>Haloferacaceae</taxon>
        <taxon>Natronocalculus</taxon>
    </lineage>
</organism>
<dbReference type="Proteomes" id="UP001203207">
    <property type="component" value="Unassembled WGS sequence"/>
</dbReference>
<dbReference type="InterPro" id="IPR058481">
    <property type="entry name" value="DUF8168"/>
</dbReference>
<sequence length="277" mass="30742">MSDEALCRAYRHDVHKLRGRSHASGFRSYRGVPINEEVPFGADADAALLSRPHGEPTQVLANHVSPERLSLLTGEPVRQLDTSSEVLDPLVMPSDAAELHAAWLTSQTAAGITESVYYPYTSLKYHTLLVAALYRWYRAGYTFDELSIVAERGDPDAKPEYEPLSDRALASDRVRAHETICWTPVMVLHLSPDKGDEQSVRLGNAPARSFADRWSQLPAHPLAVDGDRQARILDAQLRRIRSWSVALQYIEDVVYDRAGVLPPWKASNETSTGGDVA</sequence>
<evidence type="ECO:0000313" key="2">
    <source>
        <dbReference type="EMBL" id="MCL9817765.1"/>
    </source>
</evidence>
<dbReference type="EMBL" id="JAKRVX010000005">
    <property type="protein sequence ID" value="MCL9817765.1"/>
    <property type="molecule type" value="Genomic_DNA"/>
</dbReference>
<dbReference type="RefSeq" id="WP_250585100.1">
    <property type="nucleotide sequence ID" value="NZ_JAKRVX010000005.1"/>
</dbReference>
<evidence type="ECO:0000259" key="1">
    <source>
        <dbReference type="Pfam" id="PF26506"/>
    </source>
</evidence>
<reference evidence="2" key="2">
    <citation type="submission" date="2022-02" db="EMBL/GenBank/DDBJ databases">
        <authorList>
            <person name="Elcheninov A.G."/>
            <person name="Sorokin D.Y."/>
            <person name="Kublanov I.V."/>
        </authorList>
    </citation>
    <scope>NUCLEOTIDE SEQUENCE</scope>
    <source>
        <strain evidence="2">AArc-St2</strain>
    </source>
</reference>
<accession>A0AAE3K9M8</accession>
<gene>
    <name evidence="2" type="ORF">AArcSt2_12505</name>
</gene>
<comment type="caution">
    <text evidence="2">The sequence shown here is derived from an EMBL/GenBank/DDBJ whole genome shotgun (WGS) entry which is preliminary data.</text>
</comment>
<protein>
    <recommendedName>
        <fullName evidence="1">DUF8168 domain-containing protein</fullName>
    </recommendedName>
</protein>
<feature type="domain" description="DUF8168" evidence="1">
    <location>
        <begin position="9"/>
        <end position="255"/>
    </location>
</feature>
<reference evidence="2" key="1">
    <citation type="journal article" date="2022" name="Syst. Appl. Microbiol.">
        <title>Natronocalculus amylovorans gen. nov., sp. nov., and Natranaeroarchaeum aerophilus sp. nov., dominant culturable amylolytic natronoarchaea from hypersaline soda lakes in southwestern Siberia.</title>
        <authorList>
            <person name="Sorokin D.Y."/>
            <person name="Elcheninov A.G."/>
            <person name="Khizhniak T.V."/>
            <person name="Koenen M."/>
            <person name="Bale N.J."/>
            <person name="Damste J.S.S."/>
            <person name="Kublanov I.V."/>
        </authorList>
    </citation>
    <scope>NUCLEOTIDE SEQUENCE</scope>
    <source>
        <strain evidence="2">AArc-St2</strain>
    </source>
</reference>
<proteinExistence type="predicted"/>
<name>A0AAE3K9M8_9EURY</name>
<keyword evidence="3" id="KW-1185">Reference proteome</keyword>
<evidence type="ECO:0000313" key="3">
    <source>
        <dbReference type="Proteomes" id="UP001203207"/>
    </source>
</evidence>
<dbReference type="AlphaFoldDB" id="A0AAE3K9M8"/>
<dbReference type="Pfam" id="PF26506">
    <property type="entry name" value="DUF8168"/>
    <property type="match status" value="1"/>
</dbReference>